<evidence type="ECO:0000256" key="12">
    <source>
        <dbReference type="ARBA" id="ARBA00049091"/>
    </source>
</evidence>
<keyword evidence="6 15" id="KW-0560">Oxidoreductase</keyword>
<sequence>MTFPFALRLIAPLAAAVLVSAPALGAVTVGQAAPAFALSDQNGKTRSAEEFKGKWLVLYFYPKADTPSCTDQACGFRDEFALLKVLGAEVMGVSTDNAADLAQFAQKNHLPFPLLADKDGKVSELFGTLINLGLTKLSKRHTFLIDPDGKIVRRYTDVNAKGDAKQVVEDLRQLTKASKP</sequence>
<dbReference type="SUPFAM" id="SSF52833">
    <property type="entry name" value="Thioredoxin-like"/>
    <property type="match status" value="1"/>
</dbReference>
<organism evidence="15 16">
    <name type="scientific">Parachitinimonas caeni</name>
    <dbReference type="NCBI Taxonomy" id="3031301"/>
    <lineage>
        <taxon>Bacteria</taxon>
        <taxon>Pseudomonadati</taxon>
        <taxon>Pseudomonadota</taxon>
        <taxon>Betaproteobacteria</taxon>
        <taxon>Neisseriales</taxon>
        <taxon>Chitinibacteraceae</taxon>
        <taxon>Parachitinimonas</taxon>
    </lineage>
</organism>
<evidence type="ECO:0000256" key="13">
    <source>
        <dbReference type="SAM" id="SignalP"/>
    </source>
</evidence>
<keyword evidence="8" id="KW-0676">Redox-active center</keyword>
<evidence type="ECO:0000256" key="4">
    <source>
        <dbReference type="ARBA" id="ARBA00022559"/>
    </source>
</evidence>
<evidence type="ECO:0000259" key="14">
    <source>
        <dbReference type="PROSITE" id="PS51352"/>
    </source>
</evidence>
<dbReference type="InterPro" id="IPR024706">
    <property type="entry name" value="Peroxiredoxin_AhpC-typ"/>
</dbReference>
<reference evidence="15" key="1">
    <citation type="submission" date="2023-03" db="EMBL/GenBank/DDBJ databases">
        <title>Chitinimonas shenzhenensis gen. nov., sp. nov., a novel member of family Burkholderiaceae isolated from activated sludge collected in Shen Zhen, China.</title>
        <authorList>
            <person name="Wang X."/>
        </authorList>
    </citation>
    <scope>NUCLEOTIDE SEQUENCE</scope>
    <source>
        <strain evidence="15">DQS-5</strain>
    </source>
</reference>
<dbReference type="InterPro" id="IPR000866">
    <property type="entry name" value="AhpC/TSA"/>
</dbReference>
<evidence type="ECO:0000256" key="2">
    <source>
        <dbReference type="ARBA" id="ARBA00011245"/>
    </source>
</evidence>
<dbReference type="GO" id="GO:0140824">
    <property type="term" value="F:thioredoxin-dependent peroxiredoxin activity"/>
    <property type="evidence" value="ECO:0007669"/>
    <property type="project" value="UniProtKB-EC"/>
</dbReference>
<keyword evidence="5" id="KW-0049">Antioxidant</keyword>
<feature type="domain" description="Thioredoxin" evidence="14">
    <location>
        <begin position="27"/>
        <end position="176"/>
    </location>
</feature>
<keyword evidence="13" id="KW-0732">Signal</keyword>
<dbReference type="EC" id="1.11.1.24" evidence="3"/>
<comment type="subunit">
    <text evidence="2">Monomer.</text>
</comment>
<dbReference type="InterPro" id="IPR036249">
    <property type="entry name" value="Thioredoxin-like_sf"/>
</dbReference>
<dbReference type="PANTHER" id="PTHR42801">
    <property type="entry name" value="THIOREDOXIN-DEPENDENT PEROXIDE REDUCTASE"/>
    <property type="match status" value="1"/>
</dbReference>
<comment type="catalytic activity">
    <reaction evidence="12">
        <text>a hydroperoxide + [thioredoxin]-dithiol = an alcohol + [thioredoxin]-disulfide + H2O</text>
        <dbReference type="Rhea" id="RHEA:62620"/>
        <dbReference type="Rhea" id="RHEA-COMP:10698"/>
        <dbReference type="Rhea" id="RHEA-COMP:10700"/>
        <dbReference type="ChEBI" id="CHEBI:15377"/>
        <dbReference type="ChEBI" id="CHEBI:29950"/>
        <dbReference type="ChEBI" id="CHEBI:30879"/>
        <dbReference type="ChEBI" id="CHEBI:35924"/>
        <dbReference type="ChEBI" id="CHEBI:50058"/>
        <dbReference type="EC" id="1.11.1.24"/>
    </reaction>
</comment>
<evidence type="ECO:0000256" key="10">
    <source>
        <dbReference type="ARBA" id="ARBA00038489"/>
    </source>
</evidence>
<dbReference type="CDD" id="cd03017">
    <property type="entry name" value="PRX_BCP"/>
    <property type="match status" value="1"/>
</dbReference>
<evidence type="ECO:0000256" key="1">
    <source>
        <dbReference type="ARBA" id="ARBA00003330"/>
    </source>
</evidence>
<dbReference type="EMBL" id="JARRAF010000008">
    <property type="protein sequence ID" value="MDK2124208.1"/>
    <property type="molecule type" value="Genomic_DNA"/>
</dbReference>
<proteinExistence type="inferred from homology"/>
<dbReference type="RefSeq" id="WP_284100517.1">
    <property type="nucleotide sequence ID" value="NZ_JARRAF010000008.1"/>
</dbReference>
<dbReference type="Proteomes" id="UP001172778">
    <property type="component" value="Unassembled WGS sequence"/>
</dbReference>
<accession>A0ABT7DYR7</accession>
<evidence type="ECO:0000256" key="5">
    <source>
        <dbReference type="ARBA" id="ARBA00022862"/>
    </source>
</evidence>
<dbReference type="Pfam" id="PF00578">
    <property type="entry name" value="AhpC-TSA"/>
    <property type="match status" value="1"/>
</dbReference>
<feature type="signal peptide" evidence="13">
    <location>
        <begin position="1"/>
        <end position="25"/>
    </location>
</feature>
<dbReference type="PROSITE" id="PS51352">
    <property type="entry name" value="THIOREDOXIN_2"/>
    <property type="match status" value="1"/>
</dbReference>
<dbReference type="PANTHER" id="PTHR42801:SF4">
    <property type="entry name" value="AHPC_TSA FAMILY PROTEIN"/>
    <property type="match status" value="1"/>
</dbReference>
<keyword evidence="16" id="KW-1185">Reference proteome</keyword>
<evidence type="ECO:0000256" key="8">
    <source>
        <dbReference type="ARBA" id="ARBA00023284"/>
    </source>
</evidence>
<dbReference type="PIRSF" id="PIRSF000239">
    <property type="entry name" value="AHPC"/>
    <property type="match status" value="1"/>
</dbReference>
<name>A0ABT7DYR7_9NEIS</name>
<evidence type="ECO:0000256" key="7">
    <source>
        <dbReference type="ARBA" id="ARBA00023157"/>
    </source>
</evidence>
<feature type="chain" id="PRO_5045215251" description="thioredoxin-dependent peroxiredoxin" evidence="13">
    <location>
        <begin position="26"/>
        <end position="180"/>
    </location>
</feature>
<evidence type="ECO:0000313" key="15">
    <source>
        <dbReference type="EMBL" id="MDK2124208.1"/>
    </source>
</evidence>
<keyword evidence="7" id="KW-1015">Disulfide bond</keyword>
<comment type="function">
    <text evidence="1">Thiol-specific peroxidase that catalyzes the reduction of hydrogen peroxide and organic hydroperoxides to water and alcohols, respectively. Plays a role in cell protection against oxidative stress by detoxifying peroxides and as sensor of hydrogen peroxide-mediated signaling events.</text>
</comment>
<evidence type="ECO:0000256" key="6">
    <source>
        <dbReference type="ARBA" id="ARBA00023002"/>
    </source>
</evidence>
<evidence type="ECO:0000256" key="11">
    <source>
        <dbReference type="ARBA" id="ARBA00042639"/>
    </source>
</evidence>
<keyword evidence="4 15" id="KW-0575">Peroxidase</keyword>
<gene>
    <name evidence="15" type="ORF">PZA18_09125</name>
</gene>
<evidence type="ECO:0000256" key="9">
    <source>
        <dbReference type="ARBA" id="ARBA00032824"/>
    </source>
</evidence>
<evidence type="ECO:0000313" key="16">
    <source>
        <dbReference type="Proteomes" id="UP001172778"/>
    </source>
</evidence>
<dbReference type="Gene3D" id="3.40.30.10">
    <property type="entry name" value="Glutaredoxin"/>
    <property type="match status" value="1"/>
</dbReference>
<evidence type="ECO:0000256" key="3">
    <source>
        <dbReference type="ARBA" id="ARBA00013017"/>
    </source>
</evidence>
<dbReference type="InterPro" id="IPR013766">
    <property type="entry name" value="Thioredoxin_domain"/>
</dbReference>
<dbReference type="InterPro" id="IPR050924">
    <property type="entry name" value="Peroxiredoxin_BCP/PrxQ"/>
</dbReference>
<comment type="similarity">
    <text evidence="10">Belongs to the peroxiredoxin family. BCP/PrxQ subfamily.</text>
</comment>
<protein>
    <recommendedName>
        <fullName evidence="3">thioredoxin-dependent peroxiredoxin</fullName>
        <ecNumber evidence="3">1.11.1.24</ecNumber>
    </recommendedName>
    <alternativeName>
        <fullName evidence="9">Thioredoxin peroxidase</fullName>
    </alternativeName>
    <alternativeName>
        <fullName evidence="11">Thioredoxin-dependent peroxiredoxin Bcp</fullName>
    </alternativeName>
</protein>
<comment type="caution">
    <text evidence="15">The sequence shown here is derived from an EMBL/GenBank/DDBJ whole genome shotgun (WGS) entry which is preliminary data.</text>
</comment>